<dbReference type="InterPro" id="IPR035398">
    <property type="entry name" value="Bac_rhamnosid_C"/>
</dbReference>
<dbReference type="Pfam" id="PF04082">
    <property type="entry name" value="Fungal_trans"/>
    <property type="match status" value="1"/>
</dbReference>
<dbReference type="Pfam" id="PF17390">
    <property type="entry name" value="Bac_rhamnosid_C"/>
    <property type="match status" value="1"/>
</dbReference>
<dbReference type="Pfam" id="PF05592">
    <property type="entry name" value="Bac_rhamnosid"/>
    <property type="match status" value="1"/>
</dbReference>
<comment type="catalytic activity">
    <reaction evidence="1">
        <text>Hydrolysis of terminal non-reducing alpha-L-rhamnose residues in alpha-L-rhamnosides.</text>
        <dbReference type="EC" id="3.2.1.40"/>
    </reaction>
</comment>
<dbReference type="InterPro" id="IPR007219">
    <property type="entry name" value="XnlR_reg_dom"/>
</dbReference>
<dbReference type="Gene3D" id="1.50.10.10">
    <property type="match status" value="1"/>
</dbReference>
<dbReference type="GO" id="GO:0030596">
    <property type="term" value="F:alpha-L-rhamnosidase activity"/>
    <property type="evidence" value="ECO:0007669"/>
    <property type="project" value="UniProtKB-EC"/>
</dbReference>
<keyword evidence="3" id="KW-0378">Hydrolase</keyword>
<dbReference type="InterPro" id="IPR035396">
    <property type="entry name" value="Bac_rhamnosid6H"/>
</dbReference>
<evidence type="ECO:0000256" key="4">
    <source>
        <dbReference type="ARBA" id="ARBA00023242"/>
    </source>
</evidence>
<evidence type="ECO:0000256" key="1">
    <source>
        <dbReference type="ARBA" id="ARBA00001445"/>
    </source>
</evidence>
<keyword evidence="11" id="KW-1185">Reference proteome</keyword>
<keyword evidence="4" id="KW-0539">Nucleus</keyword>
<dbReference type="GO" id="GO:0006351">
    <property type="term" value="P:DNA-templated transcription"/>
    <property type="evidence" value="ECO:0007669"/>
    <property type="project" value="InterPro"/>
</dbReference>
<dbReference type="EMBL" id="KV878132">
    <property type="protein sequence ID" value="OJJ05266.1"/>
    <property type="molecule type" value="Genomic_DNA"/>
</dbReference>
<dbReference type="Proteomes" id="UP000184073">
    <property type="component" value="Unassembled WGS sequence"/>
</dbReference>
<dbReference type="PANTHER" id="PTHR33307:SF6">
    <property type="entry name" value="ALPHA-RHAMNOSIDASE (EUROFUNG)-RELATED"/>
    <property type="match status" value="1"/>
</dbReference>
<protein>
    <recommendedName>
        <fullName evidence="2">alpha-L-rhamnosidase</fullName>
        <ecNumber evidence="2">3.2.1.40</ecNumber>
    </recommendedName>
</protein>
<dbReference type="Gene3D" id="2.60.420.10">
    <property type="entry name" value="Maltose phosphorylase, domain 3"/>
    <property type="match status" value="1"/>
</dbReference>
<dbReference type="InterPro" id="IPR008928">
    <property type="entry name" value="6-hairpin_glycosidase_sf"/>
</dbReference>
<dbReference type="InterPro" id="IPR013737">
    <property type="entry name" value="Bac_rhamnosid_N"/>
</dbReference>
<dbReference type="Gene3D" id="2.60.120.260">
    <property type="entry name" value="Galactose-binding domain-like"/>
    <property type="match status" value="2"/>
</dbReference>
<dbReference type="InterPro" id="IPR016007">
    <property type="entry name" value="Alpha_rhamnosid"/>
</dbReference>
<dbReference type="SUPFAM" id="SSF48208">
    <property type="entry name" value="Six-hairpin glycosidases"/>
    <property type="match status" value="1"/>
</dbReference>
<evidence type="ECO:0000256" key="2">
    <source>
        <dbReference type="ARBA" id="ARBA00012652"/>
    </source>
</evidence>
<evidence type="ECO:0000313" key="10">
    <source>
        <dbReference type="EMBL" id="OJJ05266.1"/>
    </source>
</evidence>
<dbReference type="GO" id="GO:0003677">
    <property type="term" value="F:DNA binding"/>
    <property type="evidence" value="ECO:0007669"/>
    <property type="project" value="InterPro"/>
</dbReference>
<dbReference type="STRING" id="1036611.A0A1L9PV02"/>
<evidence type="ECO:0000256" key="3">
    <source>
        <dbReference type="ARBA" id="ARBA00022801"/>
    </source>
</evidence>
<proteinExistence type="predicted"/>
<dbReference type="PANTHER" id="PTHR33307">
    <property type="entry name" value="ALPHA-RHAMNOSIDASE (EUROFUNG)"/>
    <property type="match status" value="1"/>
</dbReference>
<organism evidence="10 11">
    <name type="scientific">Aspergillus versicolor CBS 583.65</name>
    <dbReference type="NCBI Taxonomy" id="1036611"/>
    <lineage>
        <taxon>Eukaryota</taxon>
        <taxon>Fungi</taxon>
        <taxon>Dikarya</taxon>
        <taxon>Ascomycota</taxon>
        <taxon>Pezizomycotina</taxon>
        <taxon>Eurotiomycetes</taxon>
        <taxon>Eurotiomycetidae</taxon>
        <taxon>Eurotiales</taxon>
        <taxon>Aspergillaceae</taxon>
        <taxon>Aspergillus</taxon>
        <taxon>Aspergillus subgen. Nidulantes</taxon>
    </lineage>
</organism>
<dbReference type="Pfam" id="PF17389">
    <property type="entry name" value="Bac_rhamnosid6H"/>
    <property type="match status" value="1"/>
</dbReference>
<feature type="domain" description="Alpha-L-rhamnosidase concanavalin-like" evidence="6">
    <location>
        <begin position="337"/>
        <end position="439"/>
    </location>
</feature>
<dbReference type="Gene3D" id="2.60.40.10">
    <property type="entry name" value="Immunoglobulins"/>
    <property type="match status" value="1"/>
</dbReference>
<dbReference type="InterPro" id="IPR008902">
    <property type="entry name" value="Rhamnosid_concanavalin"/>
</dbReference>
<feature type="domain" description="Alpha-L-rhamnosidase six-hairpin glycosidase" evidence="8">
    <location>
        <begin position="445"/>
        <end position="798"/>
    </location>
</feature>
<dbReference type="Pfam" id="PF25788">
    <property type="entry name" value="Ig_Rha78A_N"/>
    <property type="match status" value="1"/>
</dbReference>
<dbReference type="RefSeq" id="XP_040671028.1">
    <property type="nucleotide sequence ID" value="XM_040807331.1"/>
</dbReference>
<evidence type="ECO:0000313" key="11">
    <source>
        <dbReference type="Proteomes" id="UP000184073"/>
    </source>
</evidence>
<dbReference type="OrthoDB" id="10036721at2759"/>
<sequence length="1433" mass="161679">MAGQLSLLAPTVEQHPTGFGVGTATPRVSWRFLAENCPRDWQQTAYEIQIARTDSETETHSVTSDTSVLVPWPSTPLKSRESVRLRVRSFGREGQGQVESTDWSPWTDVECSLLRKGDWVALPITELREDVVDGPLRPTRFRKSFTLTGKGTIQKARLYITSLGIYRAFINGQEVSDHCLSPGWTSYRYRLNYQTLDVAPFLNHDGPNVIAIEVAEGWYATRLGFKGGRGKLYGDRLAAIAQLEIHFDSDAERFSLATDRTWTCQPSAIVKSEFYDGELYDARQEDPNWNRISSGDNSTNSSWGPVQELAFPSATLVSPDAPPVRITEEIRSASVQRTPSGKTILDFGQNLVGRLRVRSIDKQSGKRLVLTHAEVLEHGELGTRPLRIAKCTDEIICAGTELTNWSPQYTFHGFRYVQVDGWDQERDGDLITNFTAQVMHTDMTRTGWFSCSHPMVNQLHQNALWSMRGNFVSIPTDCPQRDERLGWTGDIQIFGPSANFLYNTAGMLGEWLQDVAAEQFNEGRDGCVPPFVVPNVISEELWPPTPQAQWDDVVILGPWALYQSYGDVDILRRQYKSMLAWIDRGIQRGLDGLWDPEVWQLGDWLDPTAPPVEPGDARTNGTLVADAFLVRITSVISQISGILGETADSRRFAEDLVRLQKTFQAKYIAHSGLLVGDSQTALSLAIMFDLHATPEQVKVAANRLVDLVRSAKFRVATGFAGTPIITHALTKGGHPQVAYRMLLEKGCPSWMYPITMGATTMWERWDSMQPDGSINPGEMTSFNHYAFGSIINWLHSTVAGISPLAKGWKEIKVQPILGGTIDSAEATYNTPYGRLECRWSIQASKELFVLDLLIPPNSRALVTLPSDDHSNQALQGSWVGSGKHHFSIPAGKKRCVVWGPGHPCASCARKKWQCELASDSWKPSQNGASRLPQLRPVPQMKAAPSAVQSVQTDTSLPPDSVCNEIIDLYFELIDEKQLLLFHRHTFVTAQRAGHIPQFIVLGMIALMARFSSNPYFENIHPWHRAKRWFSAAMQSFNARTELIDLPALQGCILLSFVALAEGDSAQEALLSSQAICMVRMLRLPESLSPDPIQREVEIRIFWVMWMMENWHAARALIPKQLMTSPTFKRPLEEEAYKKMRHDDLPGEQSEARINALGLRECGLWTWMLPLSEFHDQVMRLNDEIVQNTVTDVDVRGRVREISQQLDRYLQSLPEHLKHTAENKERHASRGLGREFTILQLNYHHQCQMLYYQFLNKKSESPEGGTDHEAAMYAARCKTHATALSQVMWDTNSCSGMECLWSPVNGHLLVVASSVLLYSLLFDTDDESIARAKKLLEQNFIMLLQFRKHWSLVELSLSRLRAFHRACQMNSTQKNFDMDRWMIYFLNRYDANVSERYSDGVYLEANSRTGTDPALWEESTGQNSPLVVDFLESM</sequence>
<gene>
    <name evidence="10" type="ORF">ASPVEDRAFT_136819</name>
</gene>
<dbReference type="GO" id="GO:0008270">
    <property type="term" value="F:zinc ion binding"/>
    <property type="evidence" value="ECO:0007669"/>
    <property type="project" value="InterPro"/>
</dbReference>
<dbReference type="CDD" id="cd12148">
    <property type="entry name" value="fungal_TF_MHR"/>
    <property type="match status" value="1"/>
</dbReference>
<accession>A0A1L9PV02</accession>
<evidence type="ECO:0000259" key="7">
    <source>
        <dbReference type="Pfam" id="PF08531"/>
    </source>
</evidence>
<dbReference type="InterPro" id="IPR013783">
    <property type="entry name" value="Ig-like_fold"/>
</dbReference>
<dbReference type="GeneID" id="63722842"/>
<feature type="domain" description="Xylanolytic transcriptional activator regulatory" evidence="5">
    <location>
        <begin position="966"/>
        <end position="1113"/>
    </location>
</feature>
<feature type="domain" description="Bacterial alpha-L-rhamnosidase N-terminal" evidence="7">
    <location>
        <begin position="152"/>
        <end position="328"/>
    </location>
</feature>
<dbReference type="InterPro" id="IPR012341">
    <property type="entry name" value="6hp_glycosidase-like_sf"/>
</dbReference>
<evidence type="ECO:0000259" key="6">
    <source>
        <dbReference type="Pfam" id="PF05592"/>
    </source>
</evidence>
<evidence type="ECO:0000259" key="9">
    <source>
        <dbReference type="Pfam" id="PF17390"/>
    </source>
</evidence>
<dbReference type="GO" id="GO:0005975">
    <property type="term" value="P:carbohydrate metabolic process"/>
    <property type="evidence" value="ECO:0007669"/>
    <property type="project" value="InterPro"/>
</dbReference>
<evidence type="ECO:0000259" key="8">
    <source>
        <dbReference type="Pfam" id="PF17389"/>
    </source>
</evidence>
<dbReference type="VEuPathDB" id="FungiDB:ASPVEDRAFT_136819"/>
<dbReference type="EC" id="3.2.1.40" evidence="2"/>
<evidence type="ECO:0000259" key="5">
    <source>
        <dbReference type="Pfam" id="PF04082"/>
    </source>
</evidence>
<name>A0A1L9PV02_ASPVE</name>
<feature type="domain" description="Alpha-L-rhamnosidase C-terminal" evidence="9">
    <location>
        <begin position="800"/>
        <end position="871"/>
    </location>
</feature>
<dbReference type="Pfam" id="PF08531">
    <property type="entry name" value="Bac_rhamnosid_N"/>
    <property type="match status" value="1"/>
</dbReference>
<reference evidence="11" key="1">
    <citation type="journal article" date="2017" name="Genome Biol.">
        <title>Comparative genomics reveals high biological diversity and specific adaptations in the industrially and medically important fungal genus Aspergillus.</title>
        <authorList>
            <person name="de Vries R.P."/>
            <person name="Riley R."/>
            <person name="Wiebenga A."/>
            <person name="Aguilar-Osorio G."/>
            <person name="Amillis S."/>
            <person name="Uchima C.A."/>
            <person name="Anderluh G."/>
            <person name="Asadollahi M."/>
            <person name="Askin M."/>
            <person name="Barry K."/>
            <person name="Battaglia E."/>
            <person name="Bayram O."/>
            <person name="Benocci T."/>
            <person name="Braus-Stromeyer S.A."/>
            <person name="Caldana C."/>
            <person name="Canovas D."/>
            <person name="Cerqueira G.C."/>
            <person name="Chen F."/>
            <person name="Chen W."/>
            <person name="Choi C."/>
            <person name="Clum A."/>
            <person name="Dos Santos R.A."/>
            <person name="Damasio A.R."/>
            <person name="Diallinas G."/>
            <person name="Emri T."/>
            <person name="Fekete E."/>
            <person name="Flipphi M."/>
            <person name="Freyberg S."/>
            <person name="Gallo A."/>
            <person name="Gournas C."/>
            <person name="Habgood R."/>
            <person name="Hainaut M."/>
            <person name="Harispe M.L."/>
            <person name="Henrissat B."/>
            <person name="Hilden K.S."/>
            <person name="Hope R."/>
            <person name="Hossain A."/>
            <person name="Karabika E."/>
            <person name="Karaffa L."/>
            <person name="Karanyi Z."/>
            <person name="Krasevec N."/>
            <person name="Kuo A."/>
            <person name="Kusch H."/>
            <person name="LaButti K."/>
            <person name="Lagendijk E.L."/>
            <person name="Lapidus A."/>
            <person name="Levasseur A."/>
            <person name="Lindquist E."/>
            <person name="Lipzen A."/>
            <person name="Logrieco A.F."/>
            <person name="MacCabe A."/>
            <person name="Maekelae M.R."/>
            <person name="Malavazi I."/>
            <person name="Melin P."/>
            <person name="Meyer V."/>
            <person name="Mielnichuk N."/>
            <person name="Miskei M."/>
            <person name="Molnar A.P."/>
            <person name="Mule G."/>
            <person name="Ngan C.Y."/>
            <person name="Orejas M."/>
            <person name="Orosz E."/>
            <person name="Ouedraogo J.P."/>
            <person name="Overkamp K.M."/>
            <person name="Park H.-S."/>
            <person name="Perrone G."/>
            <person name="Piumi F."/>
            <person name="Punt P.J."/>
            <person name="Ram A.F."/>
            <person name="Ramon A."/>
            <person name="Rauscher S."/>
            <person name="Record E."/>
            <person name="Riano-Pachon D.M."/>
            <person name="Robert V."/>
            <person name="Roehrig J."/>
            <person name="Ruller R."/>
            <person name="Salamov A."/>
            <person name="Salih N.S."/>
            <person name="Samson R.A."/>
            <person name="Sandor E."/>
            <person name="Sanguinetti M."/>
            <person name="Schuetze T."/>
            <person name="Sepcic K."/>
            <person name="Shelest E."/>
            <person name="Sherlock G."/>
            <person name="Sophianopoulou V."/>
            <person name="Squina F.M."/>
            <person name="Sun H."/>
            <person name="Susca A."/>
            <person name="Todd R.B."/>
            <person name="Tsang A."/>
            <person name="Unkles S.E."/>
            <person name="van de Wiele N."/>
            <person name="van Rossen-Uffink D."/>
            <person name="Oliveira J.V."/>
            <person name="Vesth T.C."/>
            <person name="Visser J."/>
            <person name="Yu J.-H."/>
            <person name="Zhou M."/>
            <person name="Andersen M.R."/>
            <person name="Archer D.B."/>
            <person name="Baker S.E."/>
            <person name="Benoit I."/>
            <person name="Brakhage A.A."/>
            <person name="Braus G.H."/>
            <person name="Fischer R."/>
            <person name="Frisvad J.C."/>
            <person name="Goldman G.H."/>
            <person name="Houbraken J."/>
            <person name="Oakley B."/>
            <person name="Pocsi I."/>
            <person name="Scazzocchio C."/>
            <person name="Seiboth B."/>
            <person name="vanKuyk P.A."/>
            <person name="Wortman J."/>
            <person name="Dyer P.S."/>
            <person name="Grigoriev I.V."/>
        </authorList>
    </citation>
    <scope>NUCLEOTIDE SEQUENCE [LARGE SCALE GENOMIC DNA]</scope>
    <source>
        <strain evidence="11">CBS 583.65</strain>
    </source>
</reference>